<feature type="compositionally biased region" description="Basic and acidic residues" evidence="1">
    <location>
        <begin position="361"/>
        <end position="370"/>
    </location>
</feature>
<evidence type="ECO:0000256" key="2">
    <source>
        <dbReference type="SAM" id="SignalP"/>
    </source>
</evidence>
<proteinExistence type="predicted"/>
<feature type="chain" id="PRO_5024799490" description="Prealbumin-like fold domain-containing protein" evidence="2">
    <location>
        <begin position="42"/>
        <end position="511"/>
    </location>
</feature>
<organism evidence="3 4">
    <name type="scientific">Bifidobacterium jacchi</name>
    <dbReference type="NCBI Taxonomy" id="2490545"/>
    <lineage>
        <taxon>Bacteria</taxon>
        <taxon>Bacillati</taxon>
        <taxon>Actinomycetota</taxon>
        <taxon>Actinomycetes</taxon>
        <taxon>Bifidobacteriales</taxon>
        <taxon>Bifidobacteriaceae</taxon>
        <taxon>Bifidobacterium</taxon>
    </lineage>
</organism>
<dbReference type="AlphaFoldDB" id="A0A5N5RD38"/>
<gene>
    <name evidence="3" type="ORF">EHS19_09665</name>
</gene>
<sequence>MTTDHITNRRRGRLARRITALVAAMLTGLTGLALGVAAAQAAVTDQPMHDPGYLAIKKVVEGSSTQFAGGITDLSGAKFELNWYKGVNYDSLDDLNGKKPDGTAVWTTDKDGFISIATGQPEGDDLGWIIKSPTGANALPLGTYTVVEKSVPAGTVPIGSNSPNYLYPMFRIVDSGDHVNSRIEQINTWKKTYPDIGSKDTDGTIVVPNHPKLTGVSVTKYDEETAASAPQGDATLEGVTYVITNQSDDPVYIREGAKGLITEGKQPAEKQLAGSTDKANFYTYAKGEAIMRITTVKETDTNGKAVYRAKTDDKVLPPGDYQIKEEHTPLGYANAGWTKDFTYKTTDPDGGPDGKPFEFSQSRDGDKDGDGGNYNKVWRGGLAVCKVDTDRQSGKPLTDVVKDEAECSNAPASVNQGDGDLTGVEYTITNTSEAAVVIPQSEESSAWVTNKANVATAKDGAKGWLVGPGQVIGVIRTQDLSGGKGDGPFIALLRGVLRSLSLRVLRDTPFQ</sequence>
<accession>A0A5N5RD38</accession>
<dbReference type="OrthoDB" id="3169232at2"/>
<evidence type="ECO:0000256" key="1">
    <source>
        <dbReference type="SAM" id="MobiDB-lite"/>
    </source>
</evidence>
<keyword evidence="2" id="KW-0732">Signal</keyword>
<feature type="region of interest" description="Disordered" evidence="1">
    <location>
        <begin position="343"/>
        <end position="373"/>
    </location>
</feature>
<name>A0A5N5RD38_9BIFI</name>
<keyword evidence="4" id="KW-1185">Reference proteome</keyword>
<evidence type="ECO:0008006" key="5">
    <source>
        <dbReference type="Google" id="ProtNLM"/>
    </source>
</evidence>
<dbReference type="InterPro" id="IPR013783">
    <property type="entry name" value="Ig-like_fold"/>
</dbReference>
<evidence type="ECO:0000313" key="4">
    <source>
        <dbReference type="Proteomes" id="UP000326336"/>
    </source>
</evidence>
<dbReference type="Proteomes" id="UP000326336">
    <property type="component" value="Unassembled WGS sequence"/>
</dbReference>
<protein>
    <recommendedName>
        <fullName evidence="5">Prealbumin-like fold domain-containing protein</fullName>
    </recommendedName>
</protein>
<dbReference type="Gene3D" id="2.60.40.10">
    <property type="entry name" value="Immunoglobulins"/>
    <property type="match status" value="2"/>
</dbReference>
<dbReference type="GO" id="GO:0005975">
    <property type="term" value="P:carbohydrate metabolic process"/>
    <property type="evidence" value="ECO:0007669"/>
    <property type="project" value="UniProtKB-ARBA"/>
</dbReference>
<evidence type="ECO:0000313" key="3">
    <source>
        <dbReference type="EMBL" id="KAB5604812.1"/>
    </source>
</evidence>
<feature type="signal peptide" evidence="2">
    <location>
        <begin position="1"/>
        <end position="41"/>
    </location>
</feature>
<reference evidence="3 4" key="1">
    <citation type="journal article" date="2019" name="Int. J. Syst. Evol. Microbiol.">
        <title>Bifidobacterium jacchi sp. nov., isolated from the faeces of a baby common marmoset (Callithrix jacchus).</title>
        <authorList>
            <person name="Modesto M."/>
            <person name="Watanabe K."/>
            <person name="Arita M."/>
            <person name="Satti M."/>
            <person name="Oki K."/>
            <person name="Sciavilla P."/>
            <person name="Patavino C."/>
            <person name="Camma C."/>
            <person name="Michelini S."/>
            <person name="Sgorbati B."/>
            <person name="Mattarelli P."/>
        </authorList>
    </citation>
    <scope>NUCLEOTIDE SEQUENCE [LARGE SCALE GENOMIC DNA]</scope>
    <source>
        <strain evidence="3 4">MRM 9.3</strain>
    </source>
</reference>
<dbReference type="EMBL" id="RQSP01000054">
    <property type="protein sequence ID" value="KAB5604812.1"/>
    <property type="molecule type" value="Genomic_DNA"/>
</dbReference>
<comment type="caution">
    <text evidence="3">The sequence shown here is derived from an EMBL/GenBank/DDBJ whole genome shotgun (WGS) entry which is preliminary data.</text>
</comment>
<dbReference type="RefSeq" id="WP_151917545.1">
    <property type="nucleotide sequence ID" value="NZ_RQSP01000054.1"/>
</dbReference>